<keyword evidence="3" id="KW-0804">Transcription</keyword>
<dbReference type="PANTHER" id="PTHR43436:SF2">
    <property type="entry name" value="ARAC_XYLS FAMILY TRANSCRIPTIONAL REGULATOR"/>
    <property type="match status" value="1"/>
</dbReference>
<keyword evidence="1" id="KW-0805">Transcription regulation</keyword>
<evidence type="ECO:0000256" key="2">
    <source>
        <dbReference type="ARBA" id="ARBA00023125"/>
    </source>
</evidence>
<dbReference type="Proteomes" id="UP000697710">
    <property type="component" value="Unassembled WGS sequence"/>
</dbReference>
<dbReference type="SUPFAM" id="SSF46689">
    <property type="entry name" value="Homeodomain-like"/>
    <property type="match status" value="2"/>
</dbReference>
<gene>
    <name evidence="5" type="ORF">KC729_07660</name>
</gene>
<dbReference type="InterPro" id="IPR009057">
    <property type="entry name" value="Homeodomain-like_sf"/>
</dbReference>
<evidence type="ECO:0000259" key="4">
    <source>
        <dbReference type="PROSITE" id="PS01124"/>
    </source>
</evidence>
<dbReference type="Pfam" id="PF06719">
    <property type="entry name" value="AraC_N"/>
    <property type="match status" value="1"/>
</dbReference>
<dbReference type="GO" id="GO:0003700">
    <property type="term" value="F:DNA-binding transcription factor activity"/>
    <property type="evidence" value="ECO:0007669"/>
    <property type="project" value="InterPro"/>
</dbReference>
<dbReference type="InterPro" id="IPR018060">
    <property type="entry name" value="HTH_AraC"/>
</dbReference>
<keyword evidence="2" id="KW-0238">DNA-binding</keyword>
<dbReference type="PRINTS" id="PR00032">
    <property type="entry name" value="HTHARAC"/>
</dbReference>
<proteinExistence type="predicted"/>
<dbReference type="SMART" id="SM00342">
    <property type="entry name" value="HTH_ARAC"/>
    <property type="match status" value="1"/>
</dbReference>
<evidence type="ECO:0000313" key="6">
    <source>
        <dbReference type="Proteomes" id="UP000697710"/>
    </source>
</evidence>
<dbReference type="Gene3D" id="1.10.10.60">
    <property type="entry name" value="Homeodomain-like"/>
    <property type="match status" value="2"/>
</dbReference>
<evidence type="ECO:0000256" key="3">
    <source>
        <dbReference type="ARBA" id="ARBA00023163"/>
    </source>
</evidence>
<evidence type="ECO:0000313" key="5">
    <source>
        <dbReference type="EMBL" id="MCA9727543.1"/>
    </source>
</evidence>
<sequence>MPMSQRNLNLAEARTEQRDRLASLIAQLTPVPGVNRTAWPGLVCYRSDRPTVLDKILYSPALCIVAQGAKQARLGDRILRYDPMRYLAIGAPLPAQSQIVEATKARPFLSLTMEVSSAALSELLVELGEAPPDSVWNGSPPLGASRLDGRLLDALIRLVEATTDPTEIRILGPALQREVLYYALCGEQGHILRLASLREGFSPGVSRTLHHIHMHLDERMTVAELAKIAGMSSSSLHEAFKAMTTLTPIQYIKQLRLNQARQVMLEEGASAAEAAFKVGYESPSQFSRDFRRHFGLPPRQYLESRS</sequence>
<accession>A0A956RNW7</accession>
<dbReference type="PROSITE" id="PS01124">
    <property type="entry name" value="HTH_ARAC_FAMILY_2"/>
    <property type="match status" value="1"/>
</dbReference>
<dbReference type="GO" id="GO:0043565">
    <property type="term" value="F:sequence-specific DNA binding"/>
    <property type="evidence" value="ECO:0007669"/>
    <property type="project" value="InterPro"/>
</dbReference>
<dbReference type="InterPro" id="IPR020449">
    <property type="entry name" value="Tscrpt_reg_AraC-type_HTH"/>
</dbReference>
<evidence type="ECO:0000256" key="1">
    <source>
        <dbReference type="ARBA" id="ARBA00023015"/>
    </source>
</evidence>
<reference evidence="5" key="2">
    <citation type="journal article" date="2021" name="Microbiome">
        <title>Successional dynamics and alternative stable states in a saline activated sludge microbial community over 9 years.</title>
        <authorList>
            <person name="Wang Y."/>
            <person name="Ye J."/>
            <person name="Ju F."/>
            <person name="Liu L."/>
            <person name="Boyd J.A."/>
            <person name="Deng Y."/>
            <person name="Parks D.H."/>
            <person name="Jiang X."/>
            <person name="Yin X."/>
            <person name="Woodcroft B.J."/>
            <person name="Tyson G.W."/>
            <person name="Hugenholtz P."/>
            <person name="Polz M.F."/>
            <person name="Zhang T."/>
        </authorList>
    </citation>
    <scope>NUCLEOTIDE SEQUENCE</scope>
    <source>
        <strain evidence="5">HKST-UBA01</strain>
    </source>
</reference>
<dbReference type="AlphaFoldDB" id="A0A956RNW7"/>
<organism evidence="5 6">
    <name type="scientific">Eiseniibacteriota bacterium</name>
    <dbReference type="NCBI Taxonomy" id="2212470"/>
    <lineage>
        <taxon>Bacteria</taxon>
        <taxon>Candidatus Eiseniibacteriota</taxon>
    </lineage>
</organism>
<dbReference type="Pfam" id="PF12833">
    <property type="entry name" value="HTH_18"/>
    <property type="match status" value="1"/>
</dbReference>
<feature type="domain" description="HTH araC/xylS-type" evidence="4">
    <location>
        <begin position="206"/>
        <end position="304"/>
    </location>
</feature>
<dbReference type="PANTHER" id="PTHR43436">
    <property type="entry name" value="ARAC-FAMILY TRANSCRIPTIONAL REGULATOR"/>
    <property type="match status" value="1"/>
</dbReference>
<name>A0A956RNW7_UNCEI</name>
<reference evidence="5" key="1">
    <citation type="submission" date="2020-04" db="EMBL/GenBank/DDBJ databases">
        <authorList>
            <person name="Zhang T."/>
        </authorList>
    </citation>
    <scope>NUCLEOTIDE SEQUENCE</scope>
    <source>
        <strain evidence="5">HKST-UBA01</strain>
    </source>
</reference>
<protein>
    <submittedName>
        <fullName evidence="5">AraC family transcriptional regulator</fullName>
    </submittedName>
</protein>
<dbReference type="InterPro" id="IPR009594">
    <property type="entry name" value="Tscrpt_reg_HTH_AraC_N"/>
</dbReference>
<comment type="caution">
    <text evidence="5">The sequence shown here is derived from an EMBL/GenBank/DDBJ whole genome shotgun (WGS) entry which is preliminary data.</text>
</comment>
<dbReference type="EMBL" id="JAGQHR010000186">
    <property type="protein sequence ID" value="MCA9727543.1"/>
    <property type="molecule type" value="Genomic_DNA"/>
</dbReference>